<feature type="compositionally biased region" description="Polar residues" evidence="1">
    <location>
        <begin position="322"/>
        <end position="342"/>
    </location>
</feature>
<proteinExistence type="predicted"/>
<feature type="compositionally biased region" description="Basic and acidic residues" evidence="1">
    <location>
        <begin position="237"/>
        <end position="249"/>
    </location>
</feature>
<dbReference type="OrthoDB" id="1751168at2759"/>
<feature type="region of interest" description="Disordered" evidence="1">
    <location>
        <begin position="223"/>
        <end position="249"/>
    </location>
</feature>
<evidence type="ECO:0000256" key="1">
    <source>
        <dbReference type="SAM" id="MobiDB-lite"/>
    </source>
</evidence>
<evidence type="ECO:0000313" key="2">
    <source>
        <dbReference type="EMBL" id="KZV23629.1"/>
    </source>
</evidence>
<accession>A0A2Z7AVZ8</accession>
<keyword evidence="3" id="KW-1185">Reference proteome</keyword>
<feature type="region of interest" description="Disordered" evidence="1">
    <location>
        <begin position="262"/>
        <end position="294"/>
    </location>
</feature>
<organism evidence="2 3">
    <name type="scientific">Dorcoceras hygrometricum</name>
    <dbReference type="NCBI Taxonomy" id="472368"/>
    <lineage>
        <taxon>Eukaryota</taxon>
        <taxon>Viridiplantae</taxon>
        <taxon>Streptophyta</taxon>
        <taxon>Embryophyta</taxon>
        <taxon>Tracheophyta</taxon>
        <taxon>Spermatophyta</taxon>
        <taxon>Magnoliopsida</taxon>
        <taxon>eudicotyledons</taxon>
        <taxon>Gunneridae</taxon>
        <taxon>Pentapetalae</taxon>
        <taxon>asterids</taxon>
        <taxon>lamiids</taxon>
        <taxon>Lamiales</taxon>
        <taxon>Gesneriaceae</taxon>
        <taxon>Didymocarpoideae</taxon>
        <taxon>Trichosporeae</taxon>
        <taxon>Loxocarpinae</taxon>
        <taxon>Dorcoceras</taxon>
    </lineage>
</organism>
<dbReference type="Proteomes" id="UP000250235">
    <property type="component" value="Unassembled WGS sequence"/>
</dbReference>
<feature type="region of interest" description="Disordered" evidence="1">
    <location>
        <begin position="317"/>
        <end position="342"/>
    </location>
</feature>
<dbReference type="AlphaFoldDB" id="A0A2Z7AVZ8"/>
<reference evidence="2 3" key="1">
    <citation type="journal article" date="2015" name="Proc. Natl. Acad. Sci. U.S.A.">
        <title>The resurrection genome of Boea hygrometrica: A blueprint for survival of dehydration.</title>
        <authorList>
            <person name="Xiao L."/>
            <person name="Yang G."/>
            <person name="Zhang L."/>
            <person name="Yang X."/>
            <person name="Zhao S."/>
            <person name="Ji Z."/>
            <person name="Zhou Q."/>
            <person name="Hu M."/>
            <person name="Wang Y."/>
            <person name="Chen M."/>
            <person name="Xu Y."/>
            <person name="Jin H."/>
            <person name="Xiao X."/>
            <person name="Hu G."/>
            <person name="Bao F."/>
            <person name="Hu Y."/>
            <person name="Wan P."/>
            <person name="Li L."/>
            <person name="Deng X."/>
            <person name="Kuang T."/>
            <person name="Xiang C."/>
            <person name="Zhu J.K."/>
            <person name="Oliver M.J."/>
            <person name="He Y."/>
        </authorList>
    </citation>
    <scope>NUCLEOTIDE SEQUENCE [LARGE SCALE GENOMIC DNA]</scope>
    <source>
        <strain evidence="3">cv. XS01</strain>
    </source>
</reference>
<sequence length="477" mass="52828">MEDAGTVRMFQFWRNQGLEDFWGSGAVFEEGLIQFFANASVIAGTIVSTMANKKMLITMDVFVETFHLPMEGLLSKKKKNMQVEYRLLHDIVAKSLSVKADSFDVVTTEKFEMMVAIIAGLKVNWAHMLVKTLVSYLPLEFGLEFHLAKNYPGYAVHLSLLLEKLLKADLGDFVALHPLKVLNNKSVLTYMKKNQAAPQSGEGRKTSGDKVAVEPKKENFPMKKNIVAGSSAAPAKSRSETSSDDEKRPLVTLAAAKTGGADAKRKLILSPSNSESTMSLPPSEIKKKQRTKRPKLVKPIPTMEEKVVSKDLPIQVRPDSDQAAQQSTAYGSGQRGTQSLARSNPVEENCLLVIQSSWEAVSSSMSSFDEWARFRTEVRLNSIKSMTLIDSMAKIEDEFMSWAEIEKVPELLQRSWSTPSGSGISVARYYSPDDIPKITWDEARKVLRIGTTAAAQEAEEQQVLAIEQLAPESKATS</sequence>
<evidence type="ECO:0000313" key="3">
    <source>
        <dbReference type="Proteomes" id="UP000250235"/>
    </source>
</evidence>
<gene>
    <name evidence="2" type="ORF">F511_33501</name>
</gene>
<dbReference type="EMBL" id="KV013425">
    <property type="protein sequence ID" value="KZV23629.1"/>
    <property type="molecule type" value="Genomic_DNA"/>
</dbReference>
<protein>
    <submittedName>
        <fullName evidence="2">Uncharacterized protein</fullName>
    </submittedName>
</protein>
<feature type="compositionally biased region" description="Polar residues" evidence="1">
    <location>
        <begin position="270"/>
        <end position="280"/>
    </location>
</feature>
<name>A0A2Z7AVZ8_9LAMI</name>